<dbReference type="InterPro" id="IPR003594">
    <property type="entry name" value="HATPase_dom"/>
</dbReference>
<dbReference type="InterPro" id="IPR003018">
    <property type="entry name" value="GAF"/>
</dbReference>
<protein>
    <recommendedName>
        <fullName evidence="2">histidine kinase</fullName>
        <ecNumber evidence="2">2.7.13.3</ecNumber>
    </recommendedName>
</protein>
<keyword evidence="4" id="KW-0808">Transferase</keyword>
<keyword evidence="7" id="KW-0472">Membrane</keyword>
<feature type="transmembrane region" description="Helical" evidence="7">
    <location>
        <begin position="235"/>
        <end position="264"/>
    </location>
</feature>
<feature type="transmembrane region" description="Helical" evidence="7">
    <location>
        <begin position="141"/>
        <end position="159"/>
    </location>
</feature>
<keyword evidence="3" id="KW-0597">Phosphoprotein</keyword>
<evidence type="ECO:0000256" key="3">
    <source>
        <dbReference type="ARBA" id="ARBA00022553"/>
    </source>
</evidence>
<proteinExistence type="predicted"/>
<keyword evidence="7" id="KW-1133">Transmembrane helix</keyword>
<dbReference type="PROSITE" id="PS50109">
    <property type="entry name" value="HIS_KIN"/>
    <property type="match status" value="1"/>
</dbReference>
<feature type="transmembrane region" description="Helical" evidence="7">
    <location>
        <begin position="39"/>
        <end position="60"/>
    </location>
</feature>
<feature type="transmembrane region" description="Helical" evidence="7">
    <location>
        <begin position="359"/>
        <end position="381"/>
    </location>
</feature>
<evidence type="ECO:0000313" key="10">
    <source>
        <dbReference type="Proteomes" id="UP000290365"/>
    </source>
</evidence>
<dbReference type="InterPro" id="IPR004358">
    <property type="entry name" value="Sig_transdc_His_kin-like_C"/>
</dbReference>
<dbReference type="InterPro" id="IPR003661">
    <property type="entry name" value="HisK_dim/P_dom"/>
</dbReference>
<dbReference type="EC" id="2.7.13.3" evidence="2"/>
<dbReference type="Gene3D" id="3.30.450.40">
    <property type="match status" value="2"/>
</dbReference>
<dbReference type="InterPro" id="IPR029016">
    <property type="entry name" value="GAF-like_dom_sf"/>
</dbReference>
<feature type="transmembrane region" description="Helical" evidence="7">
    <location>
        <begin position="72"/>
        <end position="95"/>
    </location>
</feature>
<sequence length="1023" mass="114498">MYTAHEEFSCLTGARSGVHMKTATTDRLTTAYLQKLSRYNFFATALAVLIITTSLFWMLFCLGGRETTVTGVNVIYVLTLLLSTIWACQTAYRARFGPLQQPGRYQIAWLLISIGFFFQWVGGFLYAYQASEVPVPSLSDLFLVLAYPITFIGILLLPTALRFRTRMGLDALITGLCILGIVWFFIIGPAYFQYVHQPLSFLALLKLAIDLFYPCGDLVLLLTILLLIQRGVEPAILFSLLVFGLGSLVSTWADAAYAYTAILLNVYHEGTISIDLFWQIGYLLSGLTGLYQYNALARSAYRNKLHQQDINPGLHGTEVISHVLAQARIWQYFQSLFVYIPLTLMLILVAYGEAMHDNATSSCLAVLSALIGILVAIRYFLTNRENSMLVSEREQRRQETERLRSLVAQLTEILDIDSLRERIVNMVTSELGLDATMLLLIEDPNAPPNSSPHLLVSVSPCSANRCNWRIQGENILYKVYLANKEIELHWAYHVIETPPEVRAWQQEQHITDMSFFPLSYQGRVLGTLGVARRETFNLAPRDTATITVFCEQISRMVEHAYLYHEAHERETFARAMVNIATRLNAAAIEPAEISQLICEEGAHALKADYVLLYTLNAREDQLVPLASYAGDQESVLKLSNWPPIQLHAYEAQPFHSLQPTILYTSSVFTSPTHTFPLALPAPQVARPASTLPTPSLLAKETFPAQIPTLRDKLARHLVHTAILAPLTSGGKPVGLLVFARTRLIHAPDKRDFDISDLPAAQEFVEQAGVAFTNAQLYQRLHTAHQRLQELDQLKDQFMITASHELRTPLTAVQGYIELMAQYGETLPPDQRQEFLQKAQRGCEELAVLLGNVMDASRLEIEAGIKPALLKRVSVPDMVENVIVLIEPHITQEQREIHLHIQQGLSVLADPVRLRQVLMNISVNALKYSPARTPLGFSASTDPAGPYAVISISDKGKGIKPQDQVHLFQRFVRLESDINSPIRGSGLGLYISRRLIEAMDGKIWIESRGIPGEGSTFHIQLPLA</sequence>
<dbReference type="Pfam" id="PF01590">
    <property type="entry name" value="GAF"/>
    <property type="match status" value="2"/>
</dbReference>
<evidence type="ECO:0000256" key="1">
    <source>
        <dbReference type="ARBA" id="ARBA00000085"/>
    </source>
</evidence>
<feature type="transmembrane region" description="Helical" evidence="7">
    <location>
        <begin position="171"/>
        <end position="191"/>
    </location>
</feature>
<dbReference type="InterPro" id="IPR050736">
    <property type="entry name" value="Sensor_HK_Regulatory"/>
</dbReference>
<dbReference type="InterPro" id="IPR005467">
    <property type="entry name" value="His_kinase_dom"/>
</dbReference>
<dbReference type="InterPro" id="IPR036890">
    <property type="entry name" value="HATPase_C_sf"/>
</dbReference>
<feature type="transmembrane region" description="Helical" evidence="7">
    <location>
        <begin position="211"/>
        <end position="228"/>
    </location>
</feature>
<dbReference type="KEGG" id="kbs:EPA93_38035"/>
<dbReference type="EMBL" id="CP035758">
    <property type="protein sequence ID" value="QBD81463.1"/>
    <property type="molecule type" value="Genomic_DNA"/>
</dbReference>
<feature type="transmembrane region" description="Helical" evidence="7">
    <location>
        <begin position="336"/>
        <end position="353"/>
    </location>
</feature>
<evidence type="ECO:0000313" key="9">
    <source>
        <dbReference type="EMBL" id="QBD81463.1"/>
    </source>
</evidence>
<evidence type="ECO:0000256" key="4">
    <source>
        <dbReference type="ARBA" id="ARBA00022679"/>
    </source>
</evidence>
<dbReference type="AlphaFoldDB" id="A0A4P6K0X3"/>
<dbReference type="InterPro" id="IPR036097">
    <property type="entry name" value="HisK_dim/P_sf"/>
</dbReference>
<dbReference type="SMART" id="SM00387">
    <property type="entry name" value="HATPase_c"/>
    <property type="match status" value="1"/>
</dbReference>
<evidence type="ECO:0000256" key="6">
    <source>
        <dbReference type="ARBA" id="ARBA00023012"/>
    </source>
</evidence>
<organism evidence="9 10">
    <name type="scientific">Ktedonosporobacter rubrisoli</name>
    <dbReference type="NCBI Taxonomy" id="2509675"/>
    <lineage>
        <taxon>Bacteria</taxon>
        <taxon>Bacillati</taxon>
        <taxon>Chloroflexota</taxon>
        <taxon>Ktedonobacteria</taxon>
        <taxon>Ktedonobacterales</taxon>
        <taxon>Ktedonosporobacteraceae</taxon>
        <taxon>Ktedonosporobacter</taxon>
    </lineage>
</organism>
<accession>A0A4P6K0X3</accession>
<dbReference type="Gene3D" id="3.30.565.10">
    <property type="entry name" value="Histidine kinase-like ATPase, C-terminal domain"/>
    <property type="match status" value="1"/>
</dbReference>
<dbReference type="SUPFAM" id="SSF55874">
    <property type="entry name" value="ATPase domain of HSP90 chaperone/DNA topoisomerase II/histidine kinase"/>
    <property type="match status" value="1"/>
</dbReference>
<feature type="domain" description="Histidine kinase" evidence="8">
    <location>
        <begin position="800"/>
        <end position="1023"/>
    </location>
</feature>
<dbReference type="SMART" id="SM00388">
    <property type="entry name" value="HisKA"/>
    <property type="match status" value="1"/>
</dbReference>
<dbReference type="SUPFAM" id="SSF55781">
    <property type="entry name" value="GAF domain-like"/>
    <property type="match status" value="2"/>
</dbReference>
<dbReference type="Pfam" id="PF02518">
    <property type="entry name" value="HATPase_c"/>
    <property type="match status" value="1"/>
</dbReference>
<evidence type="ECO:0000256" key="2">
    <source>
        <dbReference type="ARBA" id="ARBA00012438"/>
    </source>
</evidence>
<dbReference type="PRINTS" id="PR00344">
    <property type="entry name" value="BCTRLSENSOR"/>
</dbReference>
<evidence type="ECO:0000259" key="8">
    <source>
        <dbReference type="PROSITE" id="PS50109"/>
    </source>
</evidence>
<comment type="catalytic activity">
    <reaction evidence="1">
        <text>ATP + protein L-histidine = ADP + protein N-phospho-L-histidine.</text>
        <dbReference type="EC" id="2.7.13.3"/>
    </reaction>
</comment>
<dbReference type="PANTHER" id="PTHR43711:SF1">
    <property type="entry name" value="HISTIDINE KINASE 1"/>
    <property type="match status" value="1"/>
</dbReference>
<evidence type="ECO:0000256" key="7">
    <source>
        <dbReference type="SAM" id="Phobius"/>
    </source>
</evidence>
<keyword evidence="6" id="KW-0902">Two-component regulatory system</keyword>
<dbReference type="Gene3D" id="1.10.287.130">
    <property type="match status" value="1"/>
</dbReference>
<dbReference type="PANTHER" id="PTHR43711">
    <property type="entry name" value="TWO-COMPONENT HISTIDINE KINASE"/>
    <property type="match status" value="1"/>
</dbReference>
<dbReference type="GO" id="GO:0000155">
    <property type="term" value="F:phosphorelay sensor kinase activity"/>
    <property type="evidence" value="ECO:0007669"/>
    <property type="project" value="InterPro"/>
</dbReference>
<reference evidence="9 10" key="1">
    <citation type="submission" date="2019-01" db="EMBL/GenBank/DDBJ databases">
        <title>Ktedonosporobacter rubrisoli SCAWS-G2.</title>
        <authorList>
            <person name="Huang Y."/>
            <person name="Yan B."/>
        </authorList>
    </citation>
    <scope>NUCLEOTIDE SEQUENCE [LARGE SCALE GENOMIC DNA]</scope>
    <source>
        <strain evidence="9 10">SCAWS-G2</strain>
    </source>
</reference>
<dbReference type="SMART" id="SM00065">
    <property type="entry name" value="GAF"/>
    <property type="match status" value="2"/>
</dbReference>
<name>A0A4P6K0X3_KTERU</name>
<keyword evidence="5 9" id="KW-0418">Kinase</keyword>
<gene>
    <name evidence="9" type="ORF">EPA93_38035</name>
</gene>
<dbReference type="SUPFAM" id="SSF47384">
    <property type="entry name" value="Homodimeric domain of signal transducing histidine kinase"/>
    <property type="match status" value="1"/>
</dbReference>
<keyword evidence="10" id="KW-1185">Reference proteome</keyword>
<dbReference type="OrthoDB" id="136568at2"/>
<dbReference type="Proteomes" id="UP000290365">
    <property type="component" value="Chromosome"/>
</dbReference>
<dbReference type="FunFam" id="3.30.565.10:FF:000006">
    <property type="entry name" value="Sensor histidine kinase WalK"/>
    <property type="match status" value="1"/>
</dbReference>
<keyword evidence="7" id="KW-0812">Transmembrane</keyword>
<evidence type="ECO:0000256" key="5">
    <source>
        <dbReference type="ARBA" id="ARBA00022777"/>
    </source>
</evidence>
<dbReference type="Pfam" id="PF00512">
    <property type="entry name" value="HisKA"/>
    <property type="match status" value="1"/>
</dbReference>
<feature type="transmembrane region" description="Helical" evidence="7">
    <location>
        <begin position="107"/>
        <end position="129"/>
    </location>
</feature>
<dbReference type="CDD" id="cd00082">
    <property type="entry name" value="HisKA"/>
    <property type="match status" value="1"/>
</dbReference>